<evidence type="ECO:0000256" key="4">
    <source>
        <dbReference type="ARBA" id="ARBA00022840"/>
    </source>
</evidence>
<sequence length="471" mass="50790">MLRPSEDAPSTQRNAMTVRGTAEYMAPELIQGKAGTALYGEAADIYSLAMTLWDIMYPLGDKFPESNGNHLKVYEAVLCGQRPALGEDLPDALRELFVGSWSDRPEQRPSALAILQTLERLQRDVSQGVAIAVADALERQIVLSSGGAAVDNVTHTGERIVQQLLSFDYVSCVDEAVRVGNGFMTAGQLHHARHLLGFENSAELYSFDASLRDGEHCSGPHWCLAPIDETDCSRDSRAMTGDSVHRDGDGDGDGDGGGPAAEQEKEDARDDPLSSSQVNGRRRTPSHSDAVLVRFPARRKLSSRHGSDGDASQPPHRVSVTSSQWANTTGNDPSTCPCRKLGAGMTYVSKSGHFRRGKTRKERARARANDSAASALMTSLHVTPVSTVSSTKDTARTALDENNGLTARLLMNEFSNTGDSAYSGPFGSPDGDGALLEAELDVDIVVHHQLDGEAIEDELVAPPVRCHTRRR</sequence>
<keyword evidence="8" id="KW-1185">Reference proteome</keyword>
<dbReference type="PANTHER" id="PTHR44329">
    <property type="entry name" value="SERINE/THREONINE-PROTEIN KINASE TNNI3K-RELATED"/>
    <property type="match status" value="1"/>
</dbReference>
<keyword evidence="1" id="KW-0808">Transferase</keyword>
<dbReference type="GO" id="GO:0005524">
    <property type="term" value="F:ATP binding"/>
    <property type="evidence" value="ECO:0007669"/>
    <property type="project" value="UniProtKB-KW"/>
</dbReference>
<gene>
    <name evidence="7" type="ORF">P43SY_005898</name>
</gene>
<reference evidence="7" key="1">
    <citation type="submission" date="2021-12" db="EMBL/GenBank/DDBJ databases">
        <title>Prjna785345.</title>
        <authorList>
            <person name="Rujirawat T."/>
            <person name="Krajaejun T."/>
        </authorList>
    </citation>
    <scope>NUCLEOTIDE SEQUENCE</scope>
    <source>
        <strain evidence="7">Pi057C3</strain>
    </source>
</reference>
<evidence type="ECO:0000256" key="1">
    <source>
        <dbReference type="ARBA" id="ARBA00022679"/>
    </source>
</evidence>
<accession>A0AAD5L6A8</accession>
<keyword evidence="4" id="KW-0067">ATP-binding</keyword>
<evidence type="ECO:0000259" key="6">
    <source>
        <dbReference type="PROSITE" id="PS50011"/>
    </source>
</evidence>
<dbReference type="PANTHER" id="PTHR44329:SF288">
    <property type="entry name" value="MITOGEN-ACTIVATED PROTEIN KINASE KINASE KINASE 20"/>
    <property type="match status" value="1"/>
</dbReference>
<name>A0AAD5L6A8_PYTIN</name>
<evidence type="ECO:0000256" key="2">
    <source>
        <dbReference type="ARBA" id="ARBA00022741"/>
    </source>
</evidence>
<feature type="compositionally biased region" description="Basic and acidic residues" evidence="5">
    <location>
        <begin position="262"/>
        <end position="272"/>
    </location>
</feature>
<dbReference type="GO" id="GO:0004674">
    <property type="term" value="F:protein serine/threonine kinase activity"/>
    <property type="evidence" value="ECO:0007669"/>
    <property type="project" value="TreeGrafter"/>
</dbReference>
<proteinExistence type="predicted"/>
<dbReference type="PROSITE" id="PS50011">
    <property type="entry name" value="PROTEIN_KINASE_DOM"/>
    <property type="match status" value="1"/>
</dbReference>
<dbReference type="InterPro" id="IPR000719">
    <property type="entry name" value="Prot_kinase_dom"/>
</dbReference>
<protein>
    <recommendedName>
        <fullName evidence="6">Protein kinase domain-containing protein</fullName>
    </recommendedName>
</protein>
<dbReference type="EMBL" id="JAKCXM010001395">
    <property type="protein sequence ID" value="KAJ0391002.1"/>
    <property type="molecule type" value="Genomic_DNA"/>
</dbReference>
<organism evidence="7 8">
    <name type="scientific">Pythium insidiosum</name>
    <name type="common">Pythiosis disease agent</name>
    <dbReference type="NCBI Taxonomy" id="114742"/>
    <lineage>
        <taxon>Eukaryota</taxon>
        <taxon>Sar</taxon>
        <taxon>Stramenopiles</taxon>
        <taxon>Oomycota</taxon>
        <taxon>Peronosporomycetes</taxon>
        <taxon>Pythiales</taxon>
        <taxon>Pythiaceae</taxon>
        <taxon>Pythium</taxon>
    </lineage>
</organism>
<keyword evidence="2" id="KW-0547">Nucleotide-binding</keyword>
<evidence type="ECO:0000313" key="7">
    <source>
        <dbReference type="EMBL" id="KAJ0391002.1"/>
    </source>
</evidence>
<dbReference type="Proteomes" id="UP001209570">
    <property type="component" value="Unassembled WGS sequence"/>
</dbReference>
<feature type="domain" description="Protein kinase" evidence="6">
    <location>
        <begin position="1"/>
        <end position="121"/>
    </location>
</feature>
<evidence type="ECO:0000256" key="3">
    <source>
        <dbReference type="ARBA" id="ARBA00022777"/>
    </source>
</evidence>
<comment type="caution">
    <text evidence="7">The sequence shown here is derived from an EMBL/GenBank/DDBJ whole genome shotgun (WGS) entry which is preliminary data.</text>
</comment>
<dbReference type="InterPro" id="IPR001245">
    <property type="entry name" value="Ser-Thr/Tyr_kinase_cat_dom"/>
</dbReference>
<evidence type="ECO:0000256" key="5">
    <source>
        <dbReference type="SAM" id="MobiDB-lite"/>
    </source>
</evidence>
<dbReference type="Pfam" id="PF07714">
    <property type="entry name" value="PK_Tyr_Ser-Thr"/>
    <property type="match status" value="1"/>
</dbReference>
<dbReference type="AlphaFoldDB" id="A0AAD5L6A8"/>
<evidence type="ECO:0000313" key="8">
    <source>
        <dbReference type="Proteomes" id="UP001209570"/>
    </source>
</evidence>
<dbReference type="Gene3D" id="1.10.510.10">
    <property type="entry name" value="Transferase(Phosphotransferase) domain 1"/>
    <property type="match status" value="1"/>
</dbReference>
<dbReference type="SUPFAM" id="SSF56112">
    <property type="entry name" value="Protein kinase-like (PK-like)"/>
    <property type="match status" value="1"/>
</dbReference>
<feature type="region of interest" description="Disordered" evidence="5">
    <location>
        <begin position="234"/>
        <end position="337"/>
    </location>
</feature>
<dbReference type="InterPro" id="IPR011009">
    <property type="entry name" value="Kinase-like_dom_sf"/>
</dbReference>
<dbReference type="InterPro" id="IPR051681">
    <property type="entry name" value="Ser/Thr_Kinases-Pseudokinases"/>
</dbReference>
<keyword evidence="3" id="KW-0418">Kinase</keyword>
<feature type="compositionally biased region" description="Basic and acidic residues" evidence="5">
    <location>
        <begin position="234"/>
        <end position="249"/>
    </location>
</feature>
<feature type="compositionally biased region" description="Polar residues" evidence="5">
    <location>
        <begin position="319"/>
        <end position="334"/>
    </location>
</feature>